<dbReference type="PANTHER" id="PTHR12618:SF20">
    <property type="entry name" value="PHD AND RING FINGER DOMAIN-CONTAINING PROTEIN 1"/>
    <property type="match status" value="1"/>
</dbReference>
<name>A0A564YST6_HYMDI</name>
<dbReference type="Pfam" id="PF00097">
    <property type="entry name" value="zf-C3HC4"/>
    <property type="match status" value="1"/>
</dbReference>
<dbReference type="Pfam" id="PF13639">
    <property type="entry name" value="zf-RING_2"/>
    <property type="match status" value="1"/>
</dbReference>
<dbReference type="InterPro" id="IPR013083">
    <property type="entry name" value="Znf_RING/FYVE/PHD"/>
</dbReference>
<dbReference type="Proteomes" id="UP000321570">
    <property type="component" value="Unassembled WGS sequence"/>
</dbReference>
<dbReference type="AlphaFoldDB" id="A0A564YST6"/>
<evidence type="ECO:0000259" key="5">
    <source>
        <dbReference type="PROSITE" id="PS50089"/>
    </source>
</evidence>
<sequence length="181" mass="21051">MSNSDVKNCQICRKVLRAKKATPSTCDHVFHIKCIEKWIKDNRDQDGRCQCPAEHCRNYFTKVLVLEKNSGNKCHSFTVEAKSNNCGICWNSLNMHYANPACCRHKFCYNCLKRWAEINNSCPLCRKRFQEMLIYNRNGSKRENIVPRIPQAIPTEIVESDPNQYLRLLESILGIILGQFH</sequence>
<dbReference type="InterPro" id="IPR001841">
    <property type="entry name" value="Znf_RING"/>
</dbReference>
<dbReference type="PROSITE" id="PS50089">
    <property type="entry name" value="ZF_RING_2"/>
    <property type="match status" value="2"/>
</dbReference>
<evidence type="ECO:0000256" key="2">
    <source>
        <dbReference type="ARBA" id="ARBA00022771"/>
    </source>
</evidence>
<reference evidence="6 7" key="1">
    <citation type="submission" date="2019-07" db="EMBL/GenBank/DDBJ databases">
        <authorList>
            <person name="Jastrzebski P J."/>
            <person name="Paukszto L."/>
            <person name="Jastrzebski P J."/>
        </authorList>
    </citation>
    <scope>NUCLEOTIDE SEQUENCE [LARGE SCALE GENOMIC DNA]</scope>
    <source>
        <strain evidence="6 7">WMS-il1</strain>
    </source>
</reference>
<evidence type="ECO:0000256" key="3">
    <source>
        <dbReference type="ARBA" id="ARBA00022833"/>
    </source>
</evidence>
<evidence type="ECO:0000256" key="4">
    <source>
        <dbReference type="PROSITE-ProRule" id="PRU00175"/>
    </source>
</evidence>
<dbReference type="PROSITE" id="PS00518">
    <property type="entry name" value="ZF_RING_1"/>
    <property type="match status" value="1"/>
</dbReference>
<evidence type="ECO:0000256" key="1">
    <source>
        <dbReference type="ARBA" id="ARBA00022723"/>
    </source>
</evidence>
<proteinExistence type="predicted"/>
<dbReference type="GO" id="GO:0008270">
    <property type="term" value="F:zinc ion binding"/>
    <property type="evidence" value="ECO:0007669"/>
    <property type="project" value="UniProtKB-KW"/>
</dbReference>
<keyword evidence="1" id="KW-0479">Metal-binding</keyword>
<feature type="domain" description="RING-type" evidence="5">
    <location>
        <begin position="9"/>
        <end position="55"/>
    </location>
</feature>
<keyword evidence="2 4" id="KW-0863">Zinc-finger</keyword>
<gene>
    <name evidence="6" type="ORF">WMSIL1_LOCUS8657</name>
</gene>
<dbReference type="Gene3D" id="3.30.40.10">
    <property type="entry name" value="Zinc/RING finger domain, C3HC4 (zinc finger)"/>
    <property type="match status" value="2"/>
</dbReference>
<dbReference type="SMART" id="SM00184">
    <property type="entry name" value="RING"/>
    <property type="match status" value="2"/>
</dbReference>
<dbReference type="InterPro" id="IPR017907">
    <property type="entry name" value="Znf_RING_CS"/>
</dbReference>
<keyword evidence="7" id="KW-1185">Reference proteome</keyword>
<organism evidence="6 7">
    <name type="scientific">Hymenolepis diminuta</name>
    <name type="common">Rat tapeworm</name>
    <dbReference type="NCBI Taxonomy" id="6216"/>
    <lineage>
        <taxon>Eukaryota</taxon>
        <taxon>Metazoa</taxon>
        <taxon>Spiralia</taxon>
        <taxon>Lophotrochozoa</taxon>
        <taxon>Platyhelminthes</taxon>
        <taxon>Cestoda</taxon>
        <taxon>Eucestoda</taxon>
        <taxon>Cyclophyllidea</taxon>
        <taxon>Hymenolepididae</taxon>
        <taxon>Hymenolepis</taxon>
    </lineage>
</organism>
<evidence type="ECO:0000313" key="6">
    <source>
        <dbReference type="EMBL" id="VUZ49783.1"/>
    </source>
</evidence>
<keyword evidence="3" id="KW-0862">Zinc</keyword>
<dbReference type="EMBL" id="CABIJS010000333">
    <property type="protein sequence ID" value="VUZ49783.1"/>
    <property type="molecule type" value="Genomic_DNA"/>
</dbReference>
<dbReference type="PANTHER" id="PTHR12618">
    <property type="entry name" value="PHD AND RING FINGER DOMAIN-CONTAINING PROTEIN 1"/>
    <property type="match status" value="1"/>
</dbReference>
<accession>A0A564YST6</accession>
<feature type="domain" description="RING-type" evidence="5">
    <location>
        <begin position="86"/>
        <end position="126"/>
    </location>
</feature>
<protein>
    <recommendedName>
        <fullName evidence="5">RING-type domain-containing protein</fullName>
    </recommendedName>
</protein>
<dbReference type="InterPro" id="IPR047157">
    <property type="entry name" value="PHRF1/Atg35"/>
</dbReference>
<evidence type="ECO:0000313" key="7">
    <source>
        <dbReference type="Proteomes" id="UP000321570"/>
    </source>
</evidence>
<dbReference type="SUPFAM" id="SSF57850">
    <property type="entry name" value="RING/U-box"/>
    <property type="match status" value="2"/>
</dbReference>
<dbReference type="InterPro" id="IPR018957">
    <property type="entry name" value="Znf_C3HC4_RING-type"/>
</dbReference>